<dbReference type="InterPro" id="IPR050356">
    <property type="entry name" value="SulA_CellDiv_inhibitor"/>
</dbReference>
<dbReference type="AlphaFoldDB" id="A0A432W1J5"/>
<name>A0A432W1J5_9GAMM</name>
<evidence type="ECO:0000256" key="1">
    <source>
        <dbReference type="ARBA" id="ARBA00022763"/>
    </source>
</evidence>
<comment type="caution">
    <text evidence="3">The sequence shown here is derived from an EMBL/GenBank/DDBJ whole genome shotgun (WGS) entry which is preliminary data.</text>
</comment>
<sequence>MWVYVRLPSLQLDRMLALQPELAERALVLYCEQQQRVMQCNSVAANLGIRPDSSLSDAWLLAEDLVPYRYREAQQRHLLQHLAADLYQVFAAISLDPPNGLWLDLKPMQKLYPDTRQSENQLQLQLTPWQVRYHYGLGQTPLVAKMLAQSDVATVGDIPIQYLPCDDKLQAQLVRMGLNTLGALQAIPRALAGQRLGKELVHLLARIQGEQHESLHYFQPPLWFYQRLTLLAETSGWQALRFPLKRLLQELEHYLEGRQQETRYLLLTFYHRDIEPTILEIGLAHGGYLASELATFCQLKMESLKLPAAVLEISIQAKQLQPRSKQHGDLLQGGQKQRKSLPRLLNELQLRLGHSRVFAVQNRHDWLPERAWQRSAAGSVLATTHITGRPLWLLPKPKPVQIQQWCLLRGPERYQPPWWQLAADDAAHFSAPKAMQGSSNGQSAGVEQCSGYRDYWVARNQRGQPGWLFYDYQQECWWLHGWFS</sequence>
<dbReference type="PANTHER" id="PTHR35369">
    <property type="entry name" value="BLR3025 PROTEIN-RELATED"/>
    <property type="match status" value="1"/>
</dbReference>
<reference evidence="4" key="1">
    <citation type="journal article" date="2018" name="Front. Microbiol.">
        <title>Genome-Based Analysis Reveals the Taxonomy and Diversity of the Family Idiomarinaceae.</title>
        <authorList>
            <person name="Liu Y."/>
            <person name="Lai Q."/>
            <person name="Shao Z."/>
        </authorList>
    </citation>
    <scope>NUCLEOTIDE SEQUENCE [LARGE SCALE GENOMIC DNA]</scope>
    <source>
        <strain evidence="4">GBPy7</strain>
    </source>
</reference>
<evidence type="ECO:0000313" key="4">
    <source>
        <dbReference type="Proteomes" id="UP000288395"/>
    </source>
</evidence>
<dbReference type="InterPro" id="IPR043502">
    <property type="entry name" value="DNA/RNA_pol_sf"/>
</dbReference>
<evidence type="ECO:0000259" key="2">
    <source>
        <dbReference type="Pfam" id="PF00817"/>
    </source>
</evidence>
<dbReference type="GO" id="GO:0006281">
    <property type="term" value="P:DNA repair"/>
    <property type="evidence" value="ECO:0007669"/>
    <property type="project" value="InterPro"/>
</dbReference>
<dbReference type="SUPFAM" id="SSF56672">
    <property type="entry name" value="DNA/RNA polymerases"/>
    <property type="match status" value="1"/>
</dbReference>
<feature type="domain" description="UmuC" evidence="2">
    <location>
        <begin position="16"/>
        <end position="148"/>
    </location>
</feature>
<dbReference type="Pfam" id="PF00817">
    <property type="entry name" value="IMS"/>
    <property type="match status" value="1"/>
</dbReference>
<proteinExistence type="predicted"/>
<dbReference type="PANTHER" id="PTHR35369:SF2">
    <property type="entry name" value="BLR3025 PROTEIN"/>
    <property type="match status" value="1"/>
</dbReference>
<dbReference type="CDD" id="cd03468">
    <property type="entry name" value="PolY_like"/>
    <property type="match status" value="1"/>
</dbReference>
<dbReference type="RefSeq" id="WP_126764620.1">
    <property type="nucleotide sequence ID" value="NZ_PIPJ01000001.1"/>
</dbReference>
<keyword evidence="1" id="KW-0227">DNA damage</keyword>
<organism evidence="3 4">
    <name type="scientific">Aliidiomarina iranensis</name>
    <dbReference type="NCBI Taxonomy" id="1434071"/>
    <lineage>
        <taxon>Bacteria</taxon>
        <taxon>Pseudomonadati</taxon>
        <taxon>Pseudomonadota</taxon>
        <taxon>Gammaproteobacteria</taxon>
        <taxon>Alteromonadales</taxon>
        <taxon>Idiomarinaceae</taxon>
        <taxon>Aliidiomarina</taxon>
    </lineage>
</organism>
<dbReference type="OrthoDB" id="5298951at2"/>
<accession>A0A432W1J5</accession>
<protein>
    <recommendedName>
        <fullName evidence="2">UmuC domain-containing protein</fullName>
    </recommendedName>
</protein>
<evidence type="ECO:0000313" key="3">
    <source>
        <dbReference type="EMBL" id="RUO23077.1"/>
    </source>
</evidence>
<gene>
    <name evidence="3" type="ORF">CWE08_00020</name>
</gene>
<dbReference type="Proteomes" id="UP000288395">
    <property type="component" value="Unassembled WGS sequence"/>
</dbReference>
<keyword evidence="4" id="KW-1185">Reference proteome</keyword>
<dbReference type="InterPro" id="IPR001126">
    <property type="entry name" value="UmuC"/>
</dbReference>
<dbReference type="EMBL" id="PIPJ01000001">
    <property type="protein sequence ID" value="RUO23077.1"/>
    <property type="molecule type" value="Genomic_DNA"/>
</dbReference>